<dbReference type="EMBL" id="JAGIOC010000001">
    <property type="protein sequence ID" value="MBP2410164.1"/>
    <property type="molecule type" value="Genomic_DNA"/>
</dbReference>
<dbReference type="RefSeq" id="WP_209893362.1">
    <property type="nucleotide sequence ID" value="NZ_BAAAJV010000041.1"/>
</dbReference>
<evidence type="ECO:0000313" key="4">
    <source>
        <dbReference type="Proteomes" id="UP000698222"/>
    </source>
</evidence>
<dbReference type="Pfam" id="PF05787">
    <property type="entry name" value="PhoX"/>
    <property type="match status" value="1"/>
</dbReference>
<dbReference type="InterPro" id="IPR008557">
    <property type="entry name" value="PhoX"/>
</dbReference>
<dbReference type="InterPro" id="IPR006311">
    <property type="entry name" value="TAT_signal"/>
</dbReference>
<dbReference type="SUPFAM" id="SSF75011">
    <property type="entry name" value="3-carboxy-cis,cis-mucoante lactonizing enzyme"/>
    <property type="match status" value="1"/>
</dbReference>
<evidence type="ECO:0000313" key="3">
    <source>
        <dbReference type="EMBL" id="MBP2410164.1"/>
    </source>
</evidence>
<feature type="signal peptide" evidence="2">
    <location>
        <begin position="1"/>
        <end position="33"/>
    </location>
</feature>
<feature type="region of interest" description="Disordered" evidence="1">
    <location>
        <begin position="669"/>
        <end position="716"/>
    </location>
</feature>
<evidence type="ECO:0000256" key="2">
    <source>
        <dbReference type="SAM" id="SignalP"/>
    </source>
</evidence>
<feature type="compositionally biased region" description="Gly residues" evidence="1">
    <location>
        <begin position="684"/>
        <end position="700"/>
    </location>
</feature>
<protein>
    <submittedName>
        <fullName evidence="3">Secreted PhoX family phosphatase</fullName>
    </submittedName>
</protein>
<proteinExistence type="predicted"/>
<dbReference type="PANTHER" id="PTHR35399">
    <property type="entry name" value="SLR8030 PROTEIN"/>
    <property type="match status" value="1"/>
</dbReference>
<accession>A0ABS4YN27</accession>
<keyword evidence="2" id="KW-0732">Signal</keyword>
<dbReference type="Proteomes" id="UP000698222">
    <property type="component" value="Unassembled WGS sequence"/>
</dbReference>
<sequence>MPIDLPLLMTGRTRGKRSAVTCALKCGNQCAHAACNTSGNAYFGDIASAALSRRALFGAAGAGAVVVAYASLTDSPALAEARPPADEYAPSGTPLVFAPIAPVDAEADEMSVPGGYTWSPIIRYGDPLFEDSTPFDPENTTAEALATQFGYNNDYTEILEVPGCDGRRAVMFNNHEYDNVALMVPPSTGERQSIEIQMAAHGLSAVDLERTKRGRPWTYVVGGERNRRFTFDTDFELVGPAAGAELLQTAADPSGITVKGTINNCAGRRTPWGTVLSGEENFHGYFAGGAQTEAQRRYGVGDGIRKWETVDPRFSTANVGFVNESNRYGWIVEVDPFDPDSTPRKHTAMGRFKHEGASTIIGEDGRAVAYMGDDQAFEYVYKFVSRDTYVDGDRAHNMALLNNGSLYVARFTGDSELVDAHGTLPEDGEFDGTGEWIQLTDGESSLVDGFTLEEALVNTRLAADAVGATKMDRPEDVEFSPITGKIYASLTKNGDREESGELGVDEVNPRAANRDGHVLEIIEAEGQAGATFTWNLLLVAGDPANEDYEVYFGGYPIDKVSPISCPDNLAFDSVGNLWVSTDGAPDGIGYNDGLFRVTLEGQDRGYTEQFLSVPRDAEVCGPNVYDEDGLVVVAVQHPGEDGEWGAQRSQFPYQEFSELLPRPAVVQTYRTGRGDDTPPRGPGHNNGRGGGTGAPGNGKGRGADNRGPGNNSGRGN</sequence>
<dbReference type="PANTHER" id="PTHR35399:SF2">
    <property type="entry name" value="DUF839 DOMAIN-CONTAINING PROTEIN"/>
    <property type="match status" value="1"/>
</dbReference>
<evidence type="ECO:0000256" key="1">
    <source>
        <dbReference type="SAM" id="MobiDB-lite"/>
    </source>
</evidence>
<gene>
    <name evidence="3" type="ORF">JOF44_003067</name>
</gene>
<organism evidence="3 4">
    <name type="scientific">Brachybacterium fresconis</name>
    <dbReference type="NCBI Taxonomy" id="173363"/>
    <lineage>
        <taxon>Bacteria</taxon>
        <taxon>Bacillati</taxon>
        <taxon>Actinomycetota</taxon>
        <taxon>Actinomycetes</taxon>
        <taxon>Micrococcales</taxon>
        <taxon>Dermabacteraceae</taxon>
        <taxon>Brachybacterium</taxon>
    </lineage>
</organism>
<keyword evidence="4" id="KW-1185">Reference proteome</keyword>
<reference evidence="3 4" key="1">
    <citation type="submission" date="2021-03" db="EMBL/GenBank/DDBJ databases">
        <title>Sequencing the genomes of 1000 actinobacteria strains.</title>
        <authorList>
            <person name="Klenk H.-P."/>
        </authorList>
    </citation>
    <scope>NUCLEOTIDE SEQUENCE [LARGE SCALE GENOMIC DNA]</scope>
    <source>
        <strain evidence="3 4">DSM 14564</strain>
    </source>
</reference>
<dbReference type="PROSITE" id="PS51318">
    <property type="entry name" value="TAT"/>
    <property type="match status" value="1"/>
</dbReference>
<comment type="caution">
    <text evidence="3">The sequence shown here is derived from an EMBL/GenBank/DDBJ whole genome shotgun (WGS) entry which is preliminary data.</text>
</comment>
<name>A0ABS4YN27_9MICO</name>
<feature type="chain" id="PRO_5047447994" evidence="2">
    <location>
        <begin position="34"/>
        <end position="716"/>
    </location>
</feature>